<evidence type="ECO:0000256" key="4">
    <source>
        <dbReference type="ARBA" id="ARBA00023015"/>
    </source>
</evidence>
<keyword evidence="3 9" id="KW-0862">Zinc</keyword>
<dbReference type="GO" id="GO:0003700">
    <property type="term" value="F:DNA-binding transcription factor activity"/>
    <property type="evidence" value="ECO:0007669"/>
    <property type="project" value="UniProtKB-UniRule"/>
</dbReference>
<dbReference type="PROSITE" id="PS50884">
    <property type="entry name" value="ZF_DOF_2"/>
    <property type="match status" value="1"/>
</dbReference>
<dbReference type="InterPro" id="IPR003851">
    <property type="entry name" value="Znf_Dof"/>
</dbReference>
<evidence type="ECO:0000313" key="12">
    <source>
        <dbReference type="EMBL" id="KAK9290987.1"/>
    </source>
</evidence>
<evidence type="ECO:0000256" key="8">
    <source>
        <dbReference type="PROSITE-ProRule" id="PRU00071"/>
    </source>
</evidence>
<dbReference type="EMBL" id="JBBPBK010000002">
    <property type="protein sequence ID" value="KAK9290987.1"/>
    <property type="molecule type" value="Genomic_DNA"/>
</dbReference>
<evidence type="ECO:0000256" key="9">
    <source>
        <dbReference type="RuleBase" id="RU369094"/>
    </source>
</evidence>
<evidence type="ECO:0000256" key="2">
    <source>
        <dbReference type="ARBA" id="ARBA00022771"/>
    </source>
</evidence>
<proteinExistence type="predicted"/>
<keyword evidence="6 9" id="KW-0804">Transcription</keyword>
<feature type="domain" description="Dof-type" evidence="11">
    <location>
        <begin position="13"/>
        <end position="67"/>
    </location>
</feature>
<dbReference type="PANTHER" id="PTHR31992">
    <property type="entry name" value="DOF ZINC FINGER PROTEIN DOF1.4-RELATED"/>
    <property type="match status" value="1"/>
</dbReference>
<dbReference type="GO" id="GO:0003677">
    <property type="term" value="F:DNA binding"/>
    <property type="evidence" value="ECO:0007669"/>
    <property type="project" value="UniProtKB-UniRule"/>
</dbReference>
<gene>
    <name evidence="12" type="ORF">L1049_009169</name>
</gene>
<feature type="compositionally biased region" description="Low complexity" evidence="10">
    <location>
        <begin position="71"/>
        <end position="112"/>
    </location>
</feature>
<evidence type="ECO:0000256" key="7">
    <source>
        <dbReference type="ARBA" id="ARBA00023242"/>
    </source>
</evidence>
<evidence type="ECO:0000256" key="1">
    <source>
        <dbReference type="ARBA" id="ARBA00022723"/>
    </source>
</evidence>
<dbReference type="GO" id="GO:0008270">
    <property type="term" value="F:zinc ion binding"/>
    <property type="evidence" value="ECO:0007669"/>
    <property type="project" value="UniProtKB-KW"/>
</dbReference>
<comment type="subcellular location">
    <subcellularLocation>
        <location evidence="8 9">Nucleus</location>
    </subcellularLocation>
</comment>
<dbReference type="AlphaFoldDB" id="A0AAP0SAK4"/>
<dbReference type="InterPro" id="IPR045174">
    <property type="entry name" value="Dof"/>
</dbReference>
<comment type="caution">
    <text evidence="12">The sequence shown here is derived from an EMBL/GenBank/DDBJ whole genome shotgun (WGS) entry which is preliminary data.</text>
</comment>
<evidence type="ECO:0000256" key="6">
    <source>
        <dbReference type="ARBA" id="ARBA00023163"/>
    </source>
</evidence>
<evidence type="ECO:0000259" key="11">
    <source>
        <dbReference type="PROSITE" id="PS50884"/>
    </source>
</evidence>
<feature type="region of interest" description="Disordered" evidence="10">
    <location>
        <begin position="67"/>
        <end position="112"/>
    </location>
</feature>
<dbReference type="PANTHER" id="PTHR31992:SF111">
    <property type="entry name" value="DOF ZINC FINGER PROTEIN DOF3.5"/>
    <property type="match status" value="1"/>
</dbReference>
<evidence type="ECO:0000313" key="13">
    <source>
        <dbReference type="Proteomes" id="UP001415857"/>
    </source>
</evidence>
<comment type="function">
    <text evidence="9">Transcription factor that binds specifically to a 5'-AA[AG]G-3' consensus core sequence.</text>
</comment>
<evidence type="ECO:0000256" key="5">
    <source>
        <dbReference type="ARBA" id="ARBA00023125"/>
    </source>
</evidence>
<dbReference type="Pfam" id="PF02701">
    <property type="entry name" value="Zn_ribbon_Dof"/>
    <property type="match status" value="1"/>
</dbReference>
<dbReference type="GO" id="GO:0005634">
    <property type="term" value="C:nucleus"/>
    <property type="evidence" value="ECO:0007669"/>
    <property type="project" value="UniProtKB-SubCell"/>
</dbReference>
<keyword evidence="2 8" id="KW-0863">Zinc-finger</keyword>
<keyword evidence="5 8" id="KW-0238">DNA-binding</keyword>
<reference evidence="12 13" key="1">
    <citation type="journal article" date="2024" name="Plant J.">
        <title>Genome sequences and population genomics reveal climatic adaptation and genomic divergence between two closely related sweetgum species.</title>
        <authorList>
            <person name="Xu W.Q."/>
            <person name="Ren C.Q."/>
            <person name="Zhang X.Y."/>
            <person name="Comes H.P."/>
            <person name="Liu X.H."/>
            <person name="Li Y.G."/>
            <person name="Kettle C.J."/>
            <person name="Jalonen R."/>
            <person name="Gaisberger H."/>
            <person name="Ma Y.Z."/>
            <person name="Qiu Y.X."/>
        </authorList>
    </citation>
    <scope>NUCLEOTIDE SEQUENCE [LARGE SCALE GENOMIC DNA]</scope>
    <source>
        <strain evidence="12">Hangzhou</strain>
    </source>
</reference>
<protein>
    <recommendedName>
        <fullName evidence="9">Dof zinc finger protein</fullName>
    </recommendedName>
</protein>
<dbReference type="PROSITE" id="PS01361">
    <property type="entry name" value="ZF_DOF_1"/>
    <property type="match status" value="1"/>
</dbReference>
<keyword evidence="13" id="KW-1185">Reference proteome</keyword>
<evidence type="ECO:0000256" key="10">
    <source>
        <dbReference type="SAM" id="MobiDB-lite"/>
    </source>
</evidence>
<sequence>MERGWKPNVEICPHCPRCGSSNTKFCYYNNYSLTQPRYFCKGCRRYWTKGGSLRNVPVGGGCRKNRRAKSLRISSDRSPSSNSLAYAGAPNGLTGNPNGPNGNPLVGSTSSSMMSGGSNIDLAVVYANFLNQRPESKAAGDELPELPSDISVPFGTNMDSISIQESQENDFVGCPTLADPSAENHFSEANQMYLGGFDSIEKQQDRIQLFGGDDTCNYGLPPLPGEEVFSQEMAWLGSTSQMMGSNHLQSTQLPGLEPEAHDINQLVGNWSPFDLSSYETFSRP</sequence>
<keyword evidence="1 9" id="KW-0479">Metal-binding</keyword>
<keyword evidence="7 8" id="KW-0539">Nucleus</keyword>
<dbReference type="Proteomes" id="UP001415857">
    <property type="component" value="Unassembled WGS sequence"/>
</dbReference>
<keyword evidence="4 9" id="KW-0805">Transcription regulation</keyword>
<name>A0AAP0SAK4_LIQFO</name>
<accession>A0AAP0SAK4</accession>
<evidence type="ECO:0000256" key="3">
    <source>
        <dbReference type="ARBA" id="ARBA00022833"/>
    </source>
</evidence>
<organism evidence="12 13">
    <name type="scientific">Liquidambar formosana</name>
    <name type="common">Formosan gum</name>
    <dbReference type="NCBI Taxonomy" id="63359"/>
    <lineage>
        <taxon>Eukaryota</taxon>
        <taxon>Viridiplantae</taxon>
        <taxon>Streptophyta</taxon>
        <taxon>Embryophyta</taxon>
        <taxon>Tracheophyta</taxon>
        <taxon>Spermatophyta</taxon>
        <taxon>Magnoliopsida</taxon>
        <taxon>eudicotyledons</taxon>
        <taxon>Gunneridae</taxon>
        <taxon>Pentapetalae</taxon>
        <taxon>Saxifragales</taxon>
        <taxon>Altingiaceae</taxon>
        <taxon>Liquidambar</taxon>
    </lineage>
</organism>